<dbReference type="STRING" id="1399419.A5906_33450"/>
<dbReference type="InterPro" id="IPR029044">
    <property type="entry name" value="Nucleotide-diphossugar_trans"/>
</dbReference>
<name>A0A560JMP8_9BRAD</name>
<dbReference type="InterPro" id="IPR001173">
    <property type="entry name" value="Glyco_trans_2-like"/>
</dbReference>
<dbReference type="GO" id="GO:0016740">
    <property type="term" value="F:transferase activity"/>
    <property type="evidence" value="ECO:0007669"/>
    <property type="project" value="UniProtKB-KW"/>
</dbReference>
<evidence type="ECO:0000313" key="2">
    <source>
        <dbReference type="EMBL" id="TWB72453.1"/>
    </source>
</evidence>
<feature type="domain" description="Glycosyltransferase 2-like" evidence="1">
    <location>
        <begin position="7"/>
        <end position="123"/>
    </location>
</feature>
<dbReference type="Pfam" id="PF00535">
    <property type="entry name" value="Glycos_transf_2"/>
    <property type="match status" value="1"/>
</dbReference>
<proteinExistence type="predicted"/>
<sequence length="304" mass="34988">MSNSLVTVGIPTYNRPEKLARALDLICCQSHGNLQILVSDNASEDPRVAEVVQDRMRSDPRVSYHRHETNLGPLANFRSLIDEVAGEFFLWAADDDRWEPFFIARCVNELERDPSLALCQMEGQYEVTDGLFEFFAEGEAFYDFSSASAYERVQHLIRNNFDKLFYGVYRAKFLKYGGRSVLDWIGPTFNEIPLLILLAAQGNIRVLPTVGMYKIAAKSVCEQARWEQIGGRYPVPAKWGDYFRSFRPLHKYHSGVISEVSATIDDVIPDRIQAQALRRLVAFRIRCHELYFVLRWKPRRRGAP</sequence>
<keyword evidence="3" id="KW-1185">Reference proteome</keyword>
<dbReference type="PANTHER" id="PTHR43685">
    <property type="entry name" value="GLYCOSYLTRANSFERASE"/>
    <property type="match status" value="1"/>
</dbReference>
<organism evidence="2 3">
    <name type="scientific">Bradyrhizobium sacchari</name>
    <dbReference type="NCBI Taxonomy" id="1399419"/>
    <lineage>
        <taxon>Bacteria</taxon>
        <taxon>Pseudomonadati</taxon>
        <taxon>Pseudomonadota</taxon>
        <taxon>Alphaproteobacteria</taxon>
        <taxon>Hyphomicrobiales</taxon>
        <taxon>Nitrobacteraceae</taxon>
        <taxon>Bradyrhizobium</taxon>
    </lineage>
</organism>
<dbReference type="InterPro" id="IPR050834">
    <property type="entry name" value="Glycosyltransf_2"/>
</dbReference>
<dbReference type="AlphaFoldDB" id="A0A560JMP8"/>
<dbReference type="Proteomes" id="UP000315914">
    <property type="component" value="Unassembled WGS sequence"/>
</dbReference>
<protein>
    <submittedName>
        <fullName evidence="2">Glycosyltransferase domain-containing protein</fullName>
    </submittedName>
</protein>
<accession>A0A560JMP8</accession>
<dbReference type="PANTHER" id="PTHR43685:SF2">
    <property type="entry name" value="GLYCOSYLTRANSFERASE 2-LIKE DOMAIN-CONTAINING PROTEIN"/>
    <property type="match status" value="1"/>
</dbReference>
<keyword evidence="2" id="KW-0808">Transferase</keyword>
<evidence type="ECO:0000313" key="3">
    <source>
        <dbReference type="Proteomes" id="UP000315914"/>
    </source>
</evidence>
<comment type="caution">
    <text evidence="2">The sequence shown here is derived from an EMBL/GenBank/DDBJ whole genome shotgun (WGS) entry which is preliminary data.</text>
</comment>
<dbReference type="OrthoDB" id="9794124at2"/>
<dbReference type="RefSeq" id="WP_080136175.1">
    <property type="nucleotide sequence ID" value="NZ_LWIG01000012.1"/>
</dbReference>
<dbReference type="InterPro" id="IPR031042">
    <property type="entry name" value="Glyco_TIGR04440"/>
</dbReference>
<dbReference type="SUPFAM" id="SSF53448">
    <property type="entry name" value="Nucleotide-diphospho-sugar transferases"/>
    <property type="match status" value="1"/>
</dbReference>
<reference evidence="2 3" key="1">
    <citation type="submission" date="2019-06" db="EMBL/GenBank/DDBJ databases">
        <title>Genomic Encyclopedia of Type Strains, Phase IV (KMG-V): Genome sequencing to study the core and pangenomes of soil and plant-associated prokaryotes.</title>
        <authorList>
            <person name="Whitman W."/>
        </authorList>
    </citation>
    <scope>NUCLEOTIDE SEQUENCE [LARGE SCALE GENOMIC DNA]</scope>
    <source>
        <strain evidence="2 3">BR 10556</strain>
    </source>
</reference>
<evidence type="ECO:0000259" key="1">
    <source>
        <dbReference type="Pfam" id="PF00535"/>
    </source>
</evidence>
<dbReference type="Gene3D" id="3.90.550.10">
    <property type="entry name" value="Spore Coat Polysaccharide Biosynthesis Protein SpsA, Chain A"/>
    <property type="match status" value="1"/>
</dbReference>
<dbReference type="NCBIfam" id="TIGR04440">
    <property type="entry name" value="glyco_TIGR04440"/>
    <property type="match status" value="1"/>
</dbReference>
<gene>
    <name evidence="2" type="ORF">FBZ95_106168</name>
</gene>
<dbReference type="EMBL" id="VITW01000006">
    <property type="protein sequence ID" value="TWB72453.1"/>
    <property type="molecule type" value="Genomic_DNA"/>
</dbReference>
<dbReference type="CDD" id="cd00761">
    <property type="entry name" value="Glyco_tranf_GTA_type"/>
    <property type="match status" value="1"/>
</dbReference>